<gene>
    <name evidence="1" type="ORF">I0K15_05515</name>
</gene>
<name>A0A7S9LU44_9RHOB</name>
<dbReference type="Proteomes" id="UP000594800">
    <property type="component" value="Chromosome"/>
</dbReference>
<dbReference type="RefSeq" id="WP_196104397.1">
    <property type="nucleotide sequence ID" value="NZ_CP064942.1"/>
</dbReference>
<evidence type="ECO:0000313" key="1">
    <source>
        <dbReference type="EMBL" id="QPH55198.1"/>
    </source>
</evidence>
<accession>A0A7S9LU44</accession>
<reference evidence="1 2" key="1">
    <citation type="submission" date="2020-11" db="EMBL/GenBank/DDBJ databases">
        <title>Description of Pontivivens ytuae sp. nov. isolated from deep sea sediment of Mariana Trench.</title>
        <authorList>
            <person name="Wang Z."/>
            <person name="Sun Q.-L."/>
            <person name="Xu X.-D."/>
            <person name="Tang Y.-Z."/>
            <person name="Zhang J."/>
        </authorList>
    </citation>
    <scope>NUCLEOTIDE SEQUENCE [LARGE SCALE GENOMIC DNA]</scope>
    <source>
        <strain evidence="1 2">MT2928</strain>
    </source>
</reference>
<proteinExistence type="predicted"/>
<sequence>MEFIVRVSLGRGGHQDLLLTIPQLDVEVLADTYYFALAIEKRGVALNERAVRKGVVALLNYWIAKVSSCEDGEVIYLPFDFSDQYTGCFQVTGMGSNLRLSYGFSLLEGYRVNPLDPGDYYKKVRDFKTTSDRYIDLSHEEFLGALRVAVAKIEAEDSIIQ</sequence>
<keyword evidence="2" id="KW-1185">Reference proteome</keyword>
<organism evidence="1 2">
    <name type="scientific">Pontivivens ytuae</name>
    <dbReference type="NCBI Taxonomy" id="2789856"/>
    <lineage>
        <taxon>Bacteria</taxon>
        <taxon>Pseudomonadati</taxon>
        <taxon>Pseudomonadota</taxon>
        <taxon>Alphaproteobacteria</taxon>
        <taxon>Rhodobacterales</taxon>
        <taxon>Paracoccaceae</taxon>
        <taxon>Pontivivens</taxon>
    </lineage>
</organism>
<evidence type="ECO:0000313" key="2">
    <source>
        <dbReference type="Proteomes" id="UP000594800"/>
    </source>
</evidence>
<protein>
    <submittedName>
        <fullName evidence="1">Uncharacterized protein</fullName>
    </submittedName>
</protein>
<dbReference type="AlphaFoldDB" id="A0A7S9LU44"/>
<dbReference type="KEGG" id="poz:I0K15_05515"/>
<dbReference type="EMBL" id="CP064942">
    <property type="protein sequence ID" value="QPH55198.1"/>
    <property type="molecule type" value="Genomic_DNA"/>
</dbReference>